<evidence type="ECO:0000256" key="3">
    <source>
        <dbReference type="PROSITE-ProRule" id="PRU00221"/>
    </source>
</evidence>
<organism evidence="4 5">
    <name type="scientific">Plasmodiophora brassicae</name>
    <name type="common">Clubroot disease agent</name>
    <dbReference type="NCBI Taxonomy" id="37360"/>
    <lineage>
        <taxon>Eukaryota</taxon>
        <taxon>Sar</taxon>
        <taxon>Rhizaria</taxon>
        <taxon>Endomyxa</taxon>
        <taxon>Phytomyxea</taxon>
        <taxon>Plasmodiophorida</taxon>
        <taxon>Plasmodiophoridae</taxon>
        <taxon>Plasmodiophora</taxon>
    </lineage>
</organism>
<dbReference type="InterPro" id="IPR036322">
    <property type="entry name" value="WD40_repeat_dom_sf"/>
</dbReference>
<dbReference type="AlphaFoldDB" id="A0A0G4IYT5"/>
<dbReference type="InterPro" id="IPR001680">
    <property type="entry name" value="WD40_rpt"/>
</dbReference>
<dbReference type="Gene3D" id="2.130.10.10">
    <property type="entry name" value="YVTN repeat-like/Quinoprotein amine dehydrogenase"/>
    <property type="match status" value="1"/>
</dbReference>
<dbReference type="InterPro" id="IPR051350">
    <property type="entry name" value="WD_repeat-ST_regulator"/>
</dbReference>
<dbReference type="PANTHER" id="PTHR22838">
    <property type="entry name" value="WD REPEAT PROTEIN 26-RELATED"/>
    <property type="match status" value="1"/>
</dbReference>
<dbReference type="InterPro" id="IPR006594">
    <property type="entry name" value="LisH"/>
</dbReference>
<dbReference type="Proteomes" id="UP000039324">
    <property type="component" value="Unassembled WGS sequence"/>
</dbReference>
<evidence type="ECO:0008006" key="6">
    <source>
        <dbReference type="Google" id="ProtNLM"/>
    </source>
</evidence>
<keyword evidence="2" id="KW-0677">Repeat</keyword>
<sequence length="697" mass="78270">MIVEARKRSKTCHGEADPVVTPAGYRVRRSQLVRAIEQALRDLGHVRALSALETESRVTLQTPTSVAIADWVRNSQWDQLLAALPSLSWADGSHLEKATAEIVRYQFFELCNEGRYVEAIECLRRGPPYVHALSRFVMFSNAERLRSASGMTLEEKSLSKANVLSLLQEIINQDDFIEDARLLTLVDNAYQLGHSATQQGAACLNATLSCSNGVDGEMGDRHEVLTTPAGVWLCPYEWTRILLQSVRDLGFSTTYEVLVEESGVTMEHALATQVRQDAEYGQWDRVLDCLSVACRDSHNLDEARRVVLKQKFFELCERNHFTEAVECLRQSPSELAGLSRFLMFPDPARIRAEAGLSGDVNMCRSQTISTLEALLDPGLFLKPDRLLSIIDDAMQYQIGQCLFHNERTTTAYILKRHQCSCDNIPSYCAEASRICDVVEGHTDEVWFVQFSHDGKRLATASRDSTVRIWEFDEPRGVTVQQHCLRGHSKRAYVSYVSWSDDDSLLVTCGTGRQATVWDTHSGAKIMLWNTDGERLYSWRMDGAINDLCVAKDGSVMLAGSTNLTVHMFNLETKQATECLREPTQTIIAFSMSSDASHVLLNVVKPPAIHMWRINPRDSQGRATLVRKFIGATQDRFIVRSAFGGVDENFVISGSEDSNVYIWHRHSGTLLVNLHGHKVEQREFGFLESNEPIHGCVC</sequence>
<proteinExistence type="predicted"/>
<dbReference type="EMBL" id="CDSF01000101">
    <property type="protein sequence ID" value="CEP00495.1"/>
    <property type="molecule type" value="Genomic_DNA"/>
</dbReference>
<dbReference type="PROSITE" id="PS50896">
    <property type="entry name" value="LISH"/>
    <property type="match status" value="1"/>
</dbReference>
<dbReference type="OrthoDB" id="972532at2759"/>
<evidence type="ECO:0000256" key="2">
    <source>
        <dbReference type="ARBA" id="ARBA00022737"/>
    </source>
</evidence>
<dbReference type="Pfam" id="PF00400">
    <property type="entry name" value="WD40"/>
    <property type="match status" value="3"/>
</dbReference>
<dbReference type="STRING" id="37360.A0A0G4IYT5"/>
<accession>A0A0G4IYT5</accession>
<dbReference type="InterPro" id="IPR015943">
    <property type="entry name" value="WD40/YVTN_repeat-like_dom_sf"/>
</dbReference>
<evidence type="ECO:0000313" key="4">
    <source>
        <dbReference type="EMBL" id="CEP00495.1"/>
    </source>
</evidence>
<dbReference type="SMART" id="SM00320">
    <property type="entry name" value="WD40"/>
    <property type="match status" value="4"/>
</dbReference>
<dbReference type="PROSITE" id="PS50082">
    <property type="entry name" value="WD_REPEATS_2"/>
    <property type="match status" value="1"/>
</dbReference>
<reference evidence="4 5" key="1">
    <citation type="submission" date="2015-02" db="EMBL/GenBank/DDBJ databases">
        <authorList>
            <person name="Chooi Y.-H."/>
        </authorList>
    </citation>
    <scope>NUCLEOTIDE SEQUENCE [LARGE SCALE GENOMIC DNA]</scope>
    <source>
        <strain evidence="4">E3</strain>
    </source>
</reference>
<dbReference type="InterPro" id="IPR019775">
    <property type="entry name" value="WD40_repeat_CS"/>
</dbReference>
<evidence type="ECO:0000313" key="5">
    <source>
        <dbReference type="Proteomes" id="UP000039324"/>
    </source>
</evidence>
<feature type="repeat" description="WD" evidence="3">
    <location>
        <begin position="438"/>
        <end position="479"/>
    </location>
</feature>
<evidence type="ECO:0000256" key="1">
    <source>
        <dbReference type="ARBA" id="ARBA00022574"/>
    </source>
</evidence>
<name>A0A0G4IYT5_PLABS</name>
<dbReference type="SUPFAM" id="SSF50978">
    <property type="entry name" value="WD40 repeat-like"/>
    <property type="match status" value="1"/>
</dbReference>
<gene>
    <name evidence="4" type="ORF">PBRA_001549</name>
</gene>
<keyword evidence="1 3" id="KW-0853">WD repeat</keyword>
<dbReference type="PANTHER" id="PTHR22838:SF0">
    <property type="entry name" value="WD REPEAT-CONTAINING PROTEIN 26"/>
    <property type="match status" value="1"/>
</dbReference>
<dbReference type="Pfam" id="PF23627">
    <property type="entry name" value="LisH_WDR26"/>
    <property type="match status" value="1"/>
</dbReference>
<keyword evidence="5" id="KW-1185">Reference proteome</keyword>
<protein>
    <recommendedName>
        <fullName evidence="6">CTLH domain-containing protein</fullName>
    </recommendedName>
</protein>
<dbReference type="PROSITE" id="PS00678">
    <property type="entry name" value="WD_REPEATS_1"/>
    <property type="match status" value="1"/>
</dbReference>
<dbReference type="PROSITE" id="PS50294">
    <property type="entry name" value="WD_REPEATS_REGION"/>
    <property type="match status" value="1"/>
</dbReference>